<reference evidence="2" key="1">
    <citation type="journal article" date="2020" name="Microb. Genom.">
        <title>Genetic diversity of clinical and environmental Mucorales isolates obtained from an investigation of mucormycosis cases among solid organ transplant recipients.</title>
        <authorList>
            <person name="Nguyen M.H."/>
            <person name="Kaul D."/>
            <person name="Muto C."/>
            <person name="Cheng S.J."/>
            <person name="Richter R.A."/>
            <person name="Bruno V.M."/>
            <person name="Liu G."/>
            <person name="Beyhan S."/>
            <person name="Sundermann A.J."/>
            <person name="Mounaud S."/>
            <person name="Pasculle A.W."/>
            <person name="Nierman W.C."/>
            <person name="Driscoll E."/>
            <person name="Cumbie R."/>
            <person name="Clancy C.J."/>
            <person name="Dupont C.L."/>
        </authorList>
    </citation>
    <scope>NUCLEOTIDE SEQUENCE</scope>
    <source>
        <strain evidence="2">GL16</strain>
    </source>
</reference>
<dbReference type="AlphaFoldDB" id="A0A9P6XLB8"/>
<proteinExistence type="predicted"/>
<name>A0A9P6XLB8_RHIOR</name>
<evidence type="ECO:0000256" key="1">
    <source>
        <dbReference type="SAM" id="MobiDB-lite"/>
    </source>
</evidence>
<comment type="caution">
    <text evidence="2">The sequence shown here is derived from an EMBL/GenBank/DDBJ whole genome shotgun (WGS) entry which is preliminary data.</text>
</comment>
<feature type="region of interest" description="Disordered" evidence="1">
    <location>
        <begin position="1"/>
        <end position="82"/>
    </location>
</feature>
<gene>
    <name evidence="2" type="ORF">G6F51_014649</name>
</gene>
<protein>
    <submittedName>
        <fullName evidence="2">Uncharacterized protein</fullName>
    </submittedName>
</protein>
<sequence length="82" mass="8622">MIETSPLGPTSRPPTMRCSSPQRSRASNQRAPASGSASGTTQPPSPARCGGPLYSALPWPRRGGSVHRGRCRSPWPAVSARP</sequence>
<dbReference type="Proteomes" id="UP000717996">
    <property type="component" value="Unassembled WGS sequence"/>
</dbReference>
<accession>A0A9P6XLB8</accession>
<feature type="compositionally biased region" description="Polar residues" evidence="1">
    <location>
        <begin position="17"/>
        <end position="42"/>
    </location>
</feature>
<evidence type="ECO:0000313" key="3">
    <source>
        <dbReference type="Proteomes" id="UP000717996"/>
    </source>
</evidence>
<evidence type="ECO:0000313" key="2">
    <source>
        <dbReference type="EMBL" id="KAG1521861.1"/>
    </source>
</evidence>
<dbReference type="EMBL" id="JAANIT010013628">
    <property type="protein sequence ID" value="KAG1521861.1"/>
    <property type="molecule type" value="Genomic_DNA"/>
</dbReference>
<organism evidence="2 3">
    <name type="scientific">Rhizopus oryzae</name>
    <name type="common">Mucormycosis agent</name>
    <name type="synonym">Rhizopus arrhizus var. delemar</name>
    <dbReference type="NCBI Taxonomy" id="64495"/>
    <lineage>
        <taxon>Eukaryota</taxon>
        <taxon>Fungi</taxon>
        <taxon>Fungi incertae sedis</taxon>
        <taxon>Mucoromycota</taxon>
        <taxon>Mucoromycotina</taxon>
        <taxon>Mucoromycetes</taxon>
        <taxon>Mucorales</taxon>
        <taxon>Mucorineae</taxon>
        <taxon>Rhizopodaceae</taxon>
        <taxon>Rhizopus</taxon>
    </lineage>
</organism>